<gene>
    <name evidence="1" type="ORF">METZ01_LOCUS459043</name>
</gene>
<dbReference type="EMBL" id="UINC01191505">
    <property type="protein sequence ID" value="SVE06189.1"/>
    <property type="molecule type" value="Genomic_DNA"/>
</dbReference>
<dbReference type="AlphaFoldDB" id="A0A383AF20"/>
<proteinExistence type="predicted"/>
<sequence>MSKVIHVTCLLKTTRFKRAWQWATASLMMWLIVLEHPSLGADKSIEEKTKIHRLSTTMRTPYDAFVYVNRIPAKADESESPADFSGRIFSRLANQEGRILIKLPQGMTREAYLGYKTFLSTDAKMSNGNCVACHAPSAFTDLKTHIASAGGKPKPTLSLRNMAKRKVDLRKMLQAKLVASKAKG</sequence>
<name>A0A383AF20_9ZZZZ</name>
<reference evidence="1" key="1">
    <citation type="submission" date="2018-05" db="EMBL/GenBank/DDBJ databases">
        <authorList>
            <person name="Lanie J.A."/>
            <person name="Ng W.-L."/>
            <person name="Kazmierczak K.M."/>
            <person name="Andrzejewski T.M."/>
            <person name="Davidsen T.M."/>
            <person name="Wayne K.J."/>
            <person name="Tettelin H."/>
            <person name="Glass J.I."/>
            <person name="Rusch D."/>
            <person name="Podicherti R."/>
            <person name="Tsui H.-C.T."/>
            <person name="Winkler M.E."/>
        </authorList>
    </citation>
    <scope>NUCLEOTIDE SEQUENCE</scope>
</reference>
<organism evidence="1">
    <name type="scientific">marine metagenome</name>
    <dbReference type="NCBI Taxonomy" id="408172"/>
    <lineage>
        <taxon>unclassified sequences</taxon>
        <taxon>metagenomes</taxon>
        <taxon>ecological metagenomes</taxon>
    </lineage>
</organism>
<protein>
    <submittedName>
        <fullName evidence="1">Uncharacterized protein</fullName>
    </submittedName>
</protein>
<accession>A0A383AF20</accession>
<feature type="non-terminal residue" evidence="1">
    <location>
        <position position="184"/>
    </location>
</feature>
<evidence type="ECO:0000313" key="1">
    <source>
        <dbReference type="EMBL" id="SVE06189.1"/>
    </source>
</evidence>